<organism evidence="1 2">
    <name type="scientific">Datura stramonium</name>
    <name type="common">Jimsonweed</name>
    <name type="synonym">Common thornapple</name>
    <dbReference type="NCBI Taxonomy" id="4076"/>
    <lineage>
        <taxon>Eukaryota</taxon>
        <taxon>Viridiplantae</taxon>
        <taxon>Streptophyta</taxon>
        <taxon>Embryophyta</taxon>
        <taxon>Tracheophyta</taxon>
        <taxon>Spermatophyta</taxon>
        <taxon>Magnoliopsida</taxon>
        <taxon>eudicotyledons</taxon>
        <taxon>Gunneridae</taxon>
        <taxon>Pentapetalae</taxon>
        <taxon>asterids</taxon>
        <taxon>lamiids</taxon>
        <taxon>Solanales</taxon>
        <taxon>Solanaceae</taxon>
        <taxon>Solanoideae</taxon>
        <taxon>Datureae</taxon>
        <taxon>Datura</taxon>
    </lineage>
</organism>
<reference evidence="1 2" key="1">
    <citation type="journal article" date="2021" name="BMC Genomics">
        <title>Datura genome reveals duplications of psychoactive alkaloid biosynthetic genes and high mutation rate following tissue culture.</title>
        <authorList>
            <person name="Rajewski A."/>
            <person name="Carter-House D."/>
            <person name="Stajich J."/>
            <person name="Litt A."/>
        </authorList>
    </citation>
    <scope>NUCLEOTIDE SEQUENCE [LARGE SCALE GENOMIC DNA]</scope>
    <source>
        <strain evidence="1">AR-01</strain>
    </source>
</reference>
<accession>A0ABS8WR17</accession>
<proteinExistence type="predicted"/>
<evidence type="ECO:0000313" key="1">
    <source>
        <dbReference type="EMBL" id="MCE3051940.1"/>
    </source>
</evidence>
<dbReference type="PANTHER" id="PTHR24092">
    <property type="entry name" value="PROBABLE PHOSPHOLIPID-TRANSPORTING ATPASE"/>
    <property type="match status" value="1"/>
</dbReference>
<keyword evidence="1" id="KW-0032">Aminotransferase</keyword>
<evidence type="ECO:0000313" key="2">
    <source>
        <dbReference type="Proteomes" id="UP000823775"/>
    </source>
</evidence>
<dbReference type="Proteomes" id="UP000823775">
    <property type="component" value="Unassembled WGS sequence"/>
</dbReference>
<dbReference type="EMBL" id="JACEIK010009080">
    <property type="protein sequence ID" value="MCE3051940.1"/>
    <property type="molecule type" value="Genomic_DNA"/>
</dbReference>
<name>A0ABS8WR17_DATST</name>
<sequence length="87" mass="10281">MLSLVYGTLCLAWRDLEEEEYHEWSLLFKEANSSLVDREWRVAEVCQRIEHGFEIIELQQLKIAFRDAVPETIETLRKAGINLDADW</sequence>
<dbReference type="GO" id="GO:0008483">
    <property type="term" value="F:transaminase activity"/>
    <property type="evidence" value="ECO:0007669"/>
    <property type="project" value="UniProtKB-KW"/>
</dbReference>
<dbReference type="PANTHER" id="PTHR24092:SF19">
    <property type="entry name" value="PHOSPHOLIPID-TRANSPORTING ATPASE"/>
    <property type="match status" value="1"/>
</dbReference>
<keyword evidence="2" id="KW-1185">Reference proteome</keyword>
<protein>
    <submittedName>
        <fullName evidence="1">Alanine aminotransferase 2</fullName>
    </submittedName>
</protein>
<comment type="caution">
    <text evidence="1">The sequence shown here is derived from an EMBL/GenBank/DDBJ whole genome shotgun (WGS) entry which is preliminary data.</text>
</comment>
<gene>
    <name evidence="1" type="primary">ALA2_5</name>
    <name evidence="1" type="ORF">HAX54_051231</name>
</gene>
<keyword evidence="1" id="KW-0808">Transferase</keyword>